<reference evidence="3" key="1">
    <citation type="submission" date="2010-08" db="EMBL/GenBank/DDBJ databases">
        <authorList>
            <consortium name="Caenorhabditis japonica Sequencing Consortium"/>
            <person name="Wilson R.K."/>
        </authorList>
    </citation>
    <scope>NUCLEOTIDE SEQUENCE [LARGE SCALE GENOMIC DNA]</scope>
    <source>
        <strain evidence="3">DF5081</strain>
    </source>
</reference>
<dbReference type="AlphaFoldDB" id="A0A8R1I8C8"/>
<accession>A0A8R1I8C8</accession>
<sequence length="72" mass="7713">MISQSFRLIGAFSEFSLNFLLARKRAREAEQLAVIDSGELEGSSAKKIKTEEGDDTNDNDEGGGDVGSSDSD</sequence>
<keyword evidence="3" id="KW-1185">Reference proteome</keyword>
<evidence type="ECO:0000256" key="1">
    <source>
        <dbReference type="SAM" id="MobiDB-lite"/>
    </source>
</evidence>
<proteinExistence type="predicted"/>
<evidence type="ECO:0000313" key="2">
    <source>
        <dbReference type="EnsemblMetazoa" id="CJA28951.1"/>
    </source>
</evidence>
<dbReference type="EnsemblMetazoa" id="CJA28951.1">
    <property type="protein sequence ID" value="CJA28951.1"/>
    <property type="gene ID" value="WBGene00184525"/>
</dbReference>
<evidence type="ECO:0000313" key="3">
    <source>
        <dbReference type="Proteomes" id="UP000005237"/>
    </source>
</evidence>
<feature type="compositionally biased region" description="Acidic residues" evidence="1">
    <location>
        <begin position="52"/>
        <end position="63"/>
    </location>
</feature>
<reference evidence="2" key="2">
    <citation type="submission" date="2022-06" db="UniProtKB">
        <authorList>
            <consortium name="EnsemblMetazoa"/>
        </authorList>
    </citation>
    <scope>IDENTIFICATION</scope>
    <source>
        <strain evidence="2">DF5081</strain>
    </source>
</reference>
<name>A0A8R1I8C8_CAEJA</name>
<dbReference type="Proteomes" id="UP000005237">
    <property type="component" value="Unassembled WGS sequence"/>
</dbReference>
<protein>
    <submittedName>
        <fullName evidence="2">Uncharacterized protein</fullName>
    </submittedName>
</protein>
<feature type="region of interest" description="Disordered" evidence="1">
    <location>
        <begin position="40"/>
        <end position="72"/>
    </location>
</feature>
<organism evidence="2 3">
    <name type="scientific">Caenorhabditis japonica</name>
    <dbReference type="NCBI Taxonomy" id="281687"/>
    <lineage>
        <taxon>Eukaryota</taxon>
        <taxon>Metazoa</taxon>
        <taxon>Ecdysozoa</taxon>
        <taxon>Nematoda</taxon>
        <taxon>Chromadorea</taxon>
        <taxon>Rhabditida</taxon>
        <taxon>Rhabditina</taxon>
        <taxon>Rhabditomorpha</taxon>
        <taxon>Rhabditoidea</taxon>
        <taxon>Rhabditidae</taxon>
        <taxon>Peloderinae</taxon>
        <taxon>Caenorhabditis</taxon>
    </lineage>
</organism>